<feature type="compositionally biased region" description="Polar residues" evidence="1">
    <location>
        <begin position="255"/>
        <end position="264"/>
    </location>
</feature>
<dbReference type="Proteomes" id="UP000186955">
    <property type="component" value="Unassembled WGS sequence"/>
</dbReference>
<comment type="caution">
    <text evidence="2">The sequence shown here is derived from an EMBL/GenBank/DDBJ whole genome shotgun (WGS) entry which is preliminary data.</text>
</comment>
<feature type="region of interest" description="Disordered" evidence="1">
    <location>
        <begin position="97"/>
        <end position="210"/>
    </location>
</feature>
<protein>
    <submittedName>
        <fullName evidence="2">Uncharacterized protein</fullName>
    </submittedName>
</protein>
<proteinExistence type="predicted"/>
<feature type="compositionally biased region" description="Polar residues" evidence="1">
    <location>
        <begin position="286"/>
        <end position="304"/>
    </location>
</feature>
<gene>
    <name evidence="2" type="ORF">PENSUB_10454</name>
</gene>
<evidence type="ECO:0000313" key="2">
    <source>
        <dbReference type="EMBL" id="OKO96900.1"/>
    </source>
</evidence>
<reference evidence="2 3" key="1">
    <citation type="submission" date="2016-10" db="EMBL/GenBank/DDBJ databases">
        <title>Genome sequence of the ascomycete fungus Penicillium subrubescens.</title>
        <authorList>
            <person name="De Vries R.P."/>
            <person name="Peng M."/>
            <person name="Dilokpimol A."/>
            <person name="Hilden K."/>
            <person name="Makela M.R."/>
            <person name="Grigoriev I."/>
            <person name="Riley R."/>
            <person name="Granchi Z."/>
        </authorList>
    </citation>
    <scope>NUCLEOTIDE SEQUENCE [LARGE SCALE GENOMIC DNA]</scope>
    <source>
        <strain evidence="2 3">CBS 132785</strain>
    </source>
</reference>
<name>A0A1Q5T9L1_9EURO</name>
<accession>A0A1Q5T9L1</accession>
<sequence>MESQWPEPSFGSGEFKDVFQFAQTFELHCAKVYDHATRYPEGAASATYVMDLVSQAYRAVHSLHMQKMATWYLDQKTATASLQSKAIEYRETQELLPSEHTEAVTSAEVTTENLSEDTVRNDIENSFNGDLEDDSDDSDWDESSEEETDDEYYEYNEESEEEEDEDLGNIRRVHRVRTIHEVPEDDGPEMSQSPPINLATPKHTNNRTDDATFTPPIMSPEEQAAHDRITAALQRISAKFEDADPAPLARVQTRTKFPMQQTPPHTDDSQSEATTIRPESGHDQLSPPQTATERGSSAPGTTNLPPVALVTERKASFDGTGEQVVQGSLSRRASVAVIPRRIKTVCHRYVRRAMLPIRGKAH</sequence>
<dbReference type="AlphaFoldDB" id="A0A1Q5T9L1"/>
<dbReference type="OrthoDB" id="4358041at2759"/>
<evidence type="ECO:0000313" key="3">
    <source>
        <dbReference type="Proteomes" id="UP000186955"/>
    </source>
</evidence>
<feature type="compositionally biased region" description="Low complexity" evidence="1">
    <location>
        <begin position="103"/>
        <end position="112"/>
    </location>
</feature>
<dbReference type="EMBL" id="MNBE01000697">
    <property type="protein sequence ID" value="OKO96900.1"/>
    <property type="molecule type" value="Genomic_DNA"/>
</dbReference>
<feature type="compositionally biased region" description="Acidic residues" evidence="1">
    <location>
        <begin position="130"/>
        <end position="167"/>
    </location>
</feature>
<evidence type="ECO:0000256" key="1">
    <source>
        <dbReference type="SAM" id="MobiDB-lite"/>
    </source>
</evidence>
<organism evidence="2 3">
    <name type="scientific">Penicillium subrubescens</name>
    <dbReference type="NCBI Taxonomy" id="1316194"/>
    <lineage>
        <taxon>Eukaryota</taxon>
        <taxon>Fungi</taxon>
        <taxon>Dikarya</taxon>
        <taxon>Ascomycota</taxon>
        <taxon>Pezizomycotina</taxon>
        <taxon>Eurotiomycetes</taxon>
        <taxon>Eurotiomycetidae</taxon>
        <taxon>Eurotiales</taxon>
        <taxon>Aspergillaceae</taxon>
        <taxon>Penicillium</taxon>
    </lineage>
</organism>
<feature type="region of interest" description="Disordered" evidence="1">
    <location>
        <begin position="255"/>
        <end position="307"/>
    </location>
</feature>
<keyword evidence="3" id="KW-1185">Reference proteome</keyword>